<dbReference type="Pfam" id="PF13439">
    <property type="entry name" value="Glyco_transf_4"/>
    <property type="match status" value="1"/>
</dbReference>
<feature type="domain" description="Glycosyltransferase subfamily 4-like N-terminal" evidence="1">
    <location>
        <begin position="19"/>
        <end position="184"/>
    </location>
</feature>
<proteinExistence type="predicted"/>
<keyword evidence="3" id="KW-1185">Reference proteome</keyword>
<dbReference type="EMBL" id="JABBGH010000005">
    <property type="protein sequence ID" value="NML68069.1"/>
    <property type="molecule type" value="Genomic_DNA"/>
</dbReference>
<dbReference type="AlphaFoldDB" id="A0A7Y0FQ56"/>
<sequence length="416" mass="47105">MQKQQRKKLLMVIPNLGLGGAQRAFHDHSVELQKRYDVTEAVFNLDEPNIYPSGNPLENMEVAGGGNTLDKASNFWKRVRRLRALKQKTQADVCISHLEGADYVNLLSKDKEKIILLIQGSKVHDRNISGPLGWLRKQVMMPALYRRADRIVTVSRDIMPEIIDAFGVEAGKVLTIHNSFEVERVWGQAQEPLPADMQAVYDVAPTLVTSARLAVQKNQAPLLQIFADLLKRRPAKLVFVGDGELRDELTGKARTLGLRVYEVWKQEPLTPDYDVYFMGLQQNPFKFIRPADLFVFPSGWEGFPLALGEAMICGAAVVTTDCPTGPREMLSPTTATPTNPIRTAEWAEYGVLMPMLTEADTLQADEKVWTDTIEQLLTDPAERQRLGQLARRRMEDFTHKKIFQRWVELIEQVLVE</sequence>
<dbReference type="SUPFAM" id="SSF53756">
    <property type="entry name" value="UDP-Glycosyltransferase/glycogen phosphorylase"/>
    <property type="match status" value="1"/>
</dbReference>
<dbReference type="PANTHER" id="PTHR12526">
    <property type="entry name" value="GLYCOSYLTRANSFERASE"/>
    <property type="match status" value="1"/>
</dbReference>
<keyword evidence="2" id="KW-0808">Transferase</keyword>
<name>A0A7Y0FQ56_9BACT</name>
<evidence type="ECO:0000259" key="1">
    <source>
        <dbReference type="Pfam" id="PF13439"/>
    </source>
</evidence>
<dbReference type="Proteomes" id="UP000559626">
    <property type="component" value="Unassembled WGS sequence"/>
</dbReference>
<dbReference type="Gene3D" id="3.40.50.2000">
    <property type="entry name" value="Glycogen Phosphorylase B"/>
    <property type="match status" value="2"/>
</dbReference>
<evidence type="ECO:0000313" key="3">
    <source>
        <dbReference type="Proteomes" id="UP000559626"/>
    </source>
</evidence>
<organism evidence="2 3">
    <name type="scientific">Hymenobacter polaris</name>
    <dbReference type="NCBI Taxonomy" id="2682546"/>
    <lineage>
        <taxon>Bacteria</taxon>
        <taxon>Pseudomonadati</taxon>
        <taxon>Bacteroidota</taxon>
        <taxon>Cytophagia</taxon>
        <taxon>Cytophagales</taxon>
        <taxon>Hymenobacteraceae</taxon>
        <taxon>Hymenobacter</taxon>
    </lineage>
</organism>
<dbReference type="CDD" id="cd03811">
    <property type="entry name" value="GT4_GT28_WabH-like"/>
    <property type="match status" value="1"/>
</dbReference>
<dbReference type="Pfam" id="PF13692">
    <property type="entry name" value="Glyco_trans_1_4"/>
    <property type="match status" value="1"/>
</dbReference>
<evidence type="ECO:0000313" key="2">
    <source>
        <dbReference type="EMBL" id="NML68069.1"/>
    </source>
</evidence>
<dbReference type="PANTHER" id="PTHR12526:SF630">
    <property type="entry name" value="GLYCOSYLTRANSFERASE"/>
    <property type="match status" value="1"/>
</dbReference>
<comment type="caution">
    <text evidence="2">The sequence shown here is derived from an EMBL/GenBank/DDBJ whole genome shotgun (WGS) entry which is preliminary data.</text>
</comment>
<gene>
    <name evidence="2" type="ORF">HHL22_22960</name>
</gene>
<dbReference type="RefSeq" id="WP_169533774.1">
    <property type="nucleotide sequence ID" value="NZ_JABBGH010000005.1"/>
</dbReference>
<accession>A0A7Y0FQ56</accession>
<dbReference type="InterPro" id="IPR028098">
    <property type="entry name" value="Glyco_trans_4-like_N"/>
</dbReference>
<dbReference type="GO" id="GO:0016757">
    <property type="term" value="F:glycosyltransferase activity"/>
    <property type="evidence" value="ECO:0007669"/>
    <property type="project" value="UniProtKB-ARBA"/>
</dbReference>
<protein>
    <submittedName>
        <fullName evidence="2">Glycosyltransferase</fullName>
    </submittedName>
</protein>
<reference evidence="2 3" key="1">
    <citation type="submission" date="2020-04" db="EMBL/GenBank/DDBJ databases">
        <title>Hymenobacter polaris sp. nov., isolated from Arctic soil.</title>
        <authorList>
            <person name="Dahal R.H."/>
        </authorList>
    </citation>
    <scope>NUCLEOTIDE SEQUENCE [LARGE SCALE GENOMIC DNA]</scope>
    <source>
        <strain evidence="2 3">RP-2-7</strain>
    </source>
</reference>